<feature type="region of interest" description="Disordered" evidence="1">
    <location>
        <begin position="116"/>
        <end position="142"/>
    </location>
</feature>
<comment type="caution">
    <text evidence="2">The sequence shown here is derived from an EMBL/GenBank/DDBJ whole genome shotgun (WGS) entry which is preliminary data.</text>
</comment>
<dbReference type="AlphaFoldDB" id="A0AAE3YPF7"/>
<dbReference type="Proteomes" id="UP001183643">
    <property type="component" value="Unassembled WGS sequence"/>
</dbReference>
<organism evidence="2 3">
    <name type="scientific">Catenuloplanes atrovinosus</name>
    <dbReference type="NCBI Taxonomy" id="137266"/>
    <lineage>
        <taxon>Bacteria</taxon>
        <taxon>Bacillati</taxon>
        <taxon>Actinomycetota</taxon>
        <taxon>Actinomycetes</taxon>
        <taxon>Micromonosporales</taxon>
        <taxon>Micromonosporaceae</taxon>
        <taxon>Catenuloplanes</taxon>
    </lineage>
</organism>
<feature type="compositionally biased region" description="Low complexity" evidence="1">
    <location>
        <begin position="116"/>
        <end position="128"/>
    </location>
</feature>
<accession>A0AAE3YPF7</accession>
<evidence type="ECO:0000256" key="1">
    <source>
        <dbReference type="SAM" id="MobiDB-lite"/>
    </source>
</evidence>
<evidence type="ECO:0000313" key="2">
    <source>
        <dbReference type="EMBL" id="MDR7275466.1"/>
    </source>
</evidence>
<evidence type="ECO:0000313" key="3">
    <source>
        <dbReference type="Proteomes" id="UP001183643"/>
    </source>
</evidence>
<dbReference type="EMBL" id="JAVDYB010000001">
    <property type="protein sequence ID" value="MDR7275466.1"/>
    <property type="molecule type" value="Genomic_DNA"/>
</dbReference>
<sequence>MVSWSRCLSLSTTIWLLRFKANGPAAQQPGRSSIYVMGVDGRGVHGHVVASSPRSAPFRRRLGRMWQTVHEPGNLRKAEFFSPRDGYAVLAGVVRANDLLARRTWRPGRSACSLCGGPGASAGSSLGRRPARPSTRGVTGRTARDIGNAVAFAGLVGHCKGGGPGGSLRAVTGRGER</sequence>
<proteinExistence type="predicted"/>
<gene>
    <name evidence="2" type="ORF">J2S41_002244</name>
</gene>
<protein>
    <submittedName>
        <fullName evidence="2">Uncharacterized protein</fullName>
    </submittedName>
</protein>
<keyword evidence="3" id="KW-1185">Reference proteome</keyword>
<reference evidence="2" key="1">
    <citation type="submission" date="2023-07" db="EMBL/GenBank/DDBJ databases">
        <title>Sequencing the genomes of 1000 actinobacteria strains.</title>
        <authorList>
            <person name="Klenk H.-P."/>
        </authorList>
    </citation>
    <scope>NUCLEOTIDE SEQUENCE</scope>
    <source>
        <strain evidence="2">DSM 44707</strain>
    </source>
</reference>
<name>A0AAE3YPF7_9ACTN</name>